<gene>
    <name evidence="7" type="ORF">HII31_08174</name>
</gene>
<keyword evidence="2 5" id="KW-0812">Transmembrane</keyword>
<proteinExistence type="predicted"/>
<feature type="transmembrane region" description="Helical" evidence="5">
    <location>
        <begin position="187"/>
        <end position="210"/>
    </location>
</feature>
<dbReference type="OrthoDB" id="2130629at2759"/>
<feature type="transmembrane region" description="Helical" evidence="5">
    <location>
        <begin position="370"/>
        <end position="388"/>
    </location>
</feature>
<dbReference type="SUPFAM" id="SSF103473">
    <property type="entry name" value="MFS general substrate transporter"/>
    <property type="match status" value="1"/>
</dbReference>
<evidence type="ECO:0000256" key="3">
    <source>
        <dbReference type="ARBA" id="ARBA00022989"/>
    </source>
</evidence>
<comment type="subcellular location">
    <subcellularLocation>
        <location evidence="1">Membrane</location>
        <topology evidence="1">Multi-pass membrane protein</topology>
    </subcellularLocation>
</comment>
<evidence type="ECO:0000256" key="5">
    <source>
        <dbReference type="SAM" id="Phobius"/>
    </source>
</evidence>
<protein>
    <submittedName>
        <fullName evidence="7">MFS-type transporter 1</fullName>
    </submittedName>
</protein>
<comment type="caution">
    <text evidence="7">The sequence shown here is derived from an EMBL/GenBank/DDBJ whole genome shotgun (WGS) entry which is preliminary data.</text>
</comment>
<evidence type="ECO:0000313" key="8">
    <source>
        <dbReference type="Proteomes" id="UP000660729"/>
    </source>
</evidence>
<dbReference type="GO" id="GO:0016020">
    <property type="term" value="C:membrane"/>
    <property type="evidence" value="ECO:0007669"/>
    <property type="project" value="UniProtKB-SubCell"/>
</dbReference>
<feature type="transmembrane region" description="Helical" evidence="5">
    <location>
        <begin position="256"/>
        <end position="276"/>
    </location>
</feature>
<evidence type="ECO:0000256" key="1">
    <source>
        <dbReference type="ARBA" id="ARBA00004141"/>
    </source>
</evidence>
<feature type="domain" description="Major facilitator superfamily (MFS) profile" evidence="6">
    <location>
        <begin position="61"/>
        <end position="470"/>
    </location>
</feature>
<feature type="transmembrane region" description="Helical" evidence="5">
    <location>
        <begin position="152"/>
        <end position="175"/>
    </location>
</feature>
<dbReference type="GO" id="GO:0022857">
    <property type="term" value="F:transmembrane transporter activity"/>
    <property type="evidence" value="ECO:0007669"/>
    <property type="project" value="InterPro"/>
</dbReference>
<dbReference type="PANTHER" id="PTHR42718">
    <property type="entry name" value="MAJOR FACILITATOR SUPERFAMILY MULTIDRUG TRANSPORTER MFSC"/>
    <property type="match status" value="1"/>
</dbReference>
<feature type="transmembrane region" description="Helical" evidence="5">
    <location>
        <begin position="328"/>
        <end position="350"/>
    </location>
</feature>
<dbReference type="PANTHER" id="PTHR42718:SF27">
    <property type="entry name" value="TRANSPORTER, PUTATIVE-RELATED"/>
    <property type="match status" value="1"/>
</dbReference>
<name>A0A8H6VKW5_9PEZI</name>
<dbReference type="InterPro" id="IPR036259">
    <property type="entry name" value="MFS_trans_sf"/>
</dbReference>
<dbReference type="InterPro" id="IPR020846">
    <property type="entry name" value="MFS_dom"/>
</dbReference>
<dbReference type="EMBL" id="JABCIY010000169">
    <property type="protein sequence ID" value="KAF7190460.1"/>
    <property type="molecule type" value="Genomic_DNA"/>
</dbReference>
<evidence type="ECO:0000256" key="2">
    <source>
        <dbReference type="ARBA" id="ARBA00022692"/>
    </source>
</evidence>
<keyword evidence="3 5" id="KW-1133">Transmembrane helix</keyword>
<feature type="transmembrane region" description="Helical" evidence="5">
    <location>
        <begin position="58"/>
        <end position="85"/>
    </location>
</feature>
<dbReference type="InterPro" id="IPR011701">
    <property type="entry name" value="MFS"/>
</dbReference>
<sequence>MTTPIAVELQTLDHHLPPPKAVLPDIQDYGRPLSSTRSPSPIALQEEAATPRLSKTRAWIVIIQLCGINFISSFSNGLLTVALPAITATLGLPDNLLLWPTSVFYLTSGSCLLIAGSIADVVGPRRVFLPGCFMTAVFILVCGFARTGIELIMFRAMQGIATATIIPSAVSIVAANIEEGTPRNIGFASIWLSMPLGFSLGLVLGGVFVSGPGWRAAYYFGGATGFLSFLIGLWALPRDFELPPIKTVVRRVGGEIDWVGAVLATASIALLSYVLAMLSADTAHITKPANITLLIISLLLIPAFAFWVRRQEQLGKPALIPNSLWKNLSFTSVCLMMLLSSAVVNCLELYSSLYFQEVQQLSAIQASIRILPSVLTGALLNLLAGVFVNKVPVMASILVSSLQQQPWSLSQMHLPSFPPVSPPEPHFSTVNAIYITRIDCSTYCCTTATSFFSIGLWSTFLQVAMLRVVE</sequence>
<dbReference type="Pfam" id="PF07690">
    <property type="entry name" value="MFS_1"/>
    <property type="match status" value="1"/>
</dbReference>
<feature type="transmembrane region" description="Helical" evidence="5">
    <location>
        <begin position="97"/>
        <end position="115"/>
    </location>
</feature>
<feature type="transmembrane region" description="Helical" evidence="5">
    <location>
        <begin position="288"/>
        <end position="308"/>
    </location>
</feature>
<reference evidence="7" key="1">
    <citation type="submission" date="2020-04" db="EMBL/GenBank/DDBJ databases">
        <title>Draft genome resource of the tomato pathogen Pseudocercospora fuligena.</title>
        <authorList>
            <person name="Zaccaron A."/>
        </authorList>
    </citation>
    <scope>NUCLEOTIDE SEQUENCE</scope>
    <source>
        <strain evidence="7">PF001</strain>
    </source>
</reference>
<evidence type="ECO:0000259" key="6">
    <source>
        <dbReference type="PROSITE" id="PS50850"/>
    </source>
</evidence>
<evidence type="ECO:0000313" key="7">
    <source>
        <dbReference type="EMBL" id="KAF7190460.1"/>
    </source>
</evidence>
<dbReference type="PROSITE" id="PS50850">
    <property type="entry name" value="MFS"/>
    <property type="match status" value="1"/>
</dbReference>
<keyword evidence="8" id="KW-1185">Reference proteome</keyword>
<keyword evidence="4 5" id="KW-0472">Membrane</keyword>
<feature type="transmembrane region" description="Helical" evidence="5">
    <location>
        <begin position="127"/>
        <end position="146"/>
    </location>
</feature>
<feature type="transmembrane region" description="Helical" evidence="5">
    <location>
        <begin position="216"/>
        <end position="236"/>
    </location>
</feature>
<dbReference type="Gene3D" id="1.20.1250.20">
    <property type="entry name" value="MFS general substrate transporter like domains"/>
    <property type="match status" value="1"/>
</dbReference>
<dbReference type="Proteomes" id="UP000660729">
    <property type="component" value="Unassembled WGS sequence"/>
</dbReference>
<organism evidence="7 8">
    <name type="scientific">Pseudocercospora fuligena</name>
    <dbReference type="NCBI Taxonomy" id="685502"/>
    <lineage>
        <taxon>Eukaryota</taxon>
        <taxon>Fungi</taxon>
        <taxon>Dikarya</taxon>
        <taxon>Ascomycota</taxon>
        <taxon>Pezizomycotina</taxon>
        <taxon>Dothideomycetes</taxon>
        <taxon>Dothideomycetidae</taxon>
        <taxon>Mycosphaerellales</taxon>
        <taxon>Mycosphaerellaceae</taxon>
        <taxon>Pseudocercospora</taxon>
    </lineage>
</organism>
<dbReference type="AlphaFoldDB" id="A0A8H6VKW5"/>
<accession>A0A8H6VKW5</accession>
<evidence type="ECO:0000256" key="4">
    <source>
        <dbReference type="ARBA" id="ARBA00023136"/>
    </source>
</evidence>